<evidence type="ECO:0000256" key="4">
    <source>
        <dbReference type="ARBA" id="ARBA00023136"/>
    </source>
</evidence>
<gene>
    <name evidence="6" type="ORF">J057_16215</name>
</gene>
<comment type="subcellular location">
    <subcellularLocation>
        <location evidence="1">Endomembrane system</location>
        <topology evidence="1">Multi-pass membrane protein</topology>
    </subcellularLocation>
</comment>
<keyword evidence="4 5" id="KW-0472">Membrane</keyword>
<dbReference type="HOGENOM" id="CLU_650214_0_0_6"/>
<reference evidence="6 7" key="1">
    <citation type="journal article" date="2013" name="Genome Announc.">
        <title>Genome Sequence of the Polycyclic Aromatic Hydrocarbon-Degrading Bacterium Strain Marinobacter nanhaiticus D15-8WT.</title>
        <authorList>
            <person name="Cui Z."/>
            <person name="Gao W."/>
            <person name="Li Q."/>
            <person name="Xu G."/>
            <person name="Zheng L."/>
        </authorList>
    </citation>
    <scope>NUCLEOTIDE SEQUENCE [LARGE SCALE GENOMIC DNA]</scope>
    <source>
        <strain evidence="6 7">D15-8W</strain>
    </source>
</reference>
<dbReference type="Pfam" id="PF04191">
    <property type="entry name" value="PEMT"/>
    <property type="match status" value="1"/>
</dbReference>
<dbReference type="RefSeq" id="WP_004581184.1">
    <property type="nucleotide sequence ID" value="NZ_AP028878.1"/>
</dbReference>
<dbReference type="PANTHER" id="PTHR12714">
    <property type="entry name" value="PROTEIN-S ISOPRENYLCYSTEINE O-METHYLTRANSFERASE"/>
    <property type="match status" value="1"/>
</dbReference>
<feature type="transmembrane region" description="Helical" evidence="5">
    <location>
        <begin position="396"/>
        <end position="418"/>
    </location>
</feature>
<protein>
    <recommendedName>
        <fullName evidence="8">Protein kinase domain-containing protein</fullName>
    </recommendedName>
</protein>
<dbReference type="InterPro" id="IPR007318">
    <property type="entry name" value="Phopholipid_MeTrfase"/>
</dbReference>
<evidence type="ECO:0000256" key="3">
    <source>
        <dbReference type="ARBA" id="ARBA00022989"/>
    </source>
</evidence>
<dbReference type="PANTHER" id="PTHR12714:SF9">
    <property type="entry name" value="PROTEIN-S-ISOPRENYLCYSTEINE O-METHYLTRANSFERASE"/>
    <property type="match status" value="1"/>
</dbReference>
<dbReference type="GO" id="GO:0016740">
    <property type="term" value="F:transferase activity"/>
    <property type="evidence" value="ECO:0007669"/>
    <property type="project" value="UniProtKB-ARBA"/>
</dbReference>
<dbReference type="Gene3D" id="1.10.510.10">
    <property type="entry name" value="Transferase(Phosphotransferase) domain 1"/>
    <property type="match status" value="1"/>
</dbReference>
<dbReference type="EMBL" id="APLQ01000014">
    <property type="protein sequence ID" value="ENO12959.1"/>
    <property type="molecule type" value="Genomic_DNA"/>
</dbReference>
<proteinExistence type="predicted"/>
<dbReference type="eggNOG" id="COG0515">
    <property type="taxonomic scope" value="Bacteria"/>
</dbReference>
<dbReference type="eggNOG" id="COG2020">
    <property type="taxonomic scope" value="Bacteria"/>
</dbReference>
<dbReference type="AlphaFoldDB" id="N6VYL1"/>
<keyword evidence="2 5" id="KW-0812">Transmembrane</keyword>
<dbReference type="SUPFAM" id="SSF56112">
    <property type="entry name" value="Protein kinase-like (PK-like)"/>
    <property type="match status" value="1"/>
</dbReference>
<sequence>MDKDLQWADVIVGHQPFTRGDIGSQPAASLSSLYRTRWGQARVSRGLVAGHEWVIKDVSGNRVTKYLWGRWLLAREYRALKLLMNLPGVPREPFMLDRDALCYRYIGGTTLRERRERNDKLDAGFFLRLEGTLRQIHDRGVVHMDLGNTRNILVADETGEPGVIDFGSCVFTQFVPKQLTHRLQRMDYSRLYKSWARLAPESLDDDRTRYLQAYYHRHHSKPKHWGRDMTHAIRQFFHNATFRQWFRKLRVPLGIALLVLIMSEISAAWYWPGAAVALVGALLQAWSFACIDTQKVLADKGPYSLVRNPQYITRFLLVIGVVMMTGSPWLVLATMALYYFYAVTRVEREEALLPTVFGDAYRDYCERVPRFVPRLTNLDRERLLHWNWHAFRKNHGASNLATVLACLGILYIWAFHIVDQAS</sequence>
<evidence type="ECO:0008006" key="8">
    <source>
        <dbReference type="Google" id="ProtNLM"/>
    </source>
</evidence>
<dbReference type="Gene3D" id="1.20.120.1630">
    <property type="match status" value="1"/>
</dbReference>
<evidence type="ECO:0000256" key="5">
    <source>
        <dbReference type="SAM" id="Phobius"/>
    </source>
</evidence>
<dbReference type="GO" id="GO:0012505">
    <property type="term" value="C:endomembrane system"/>
    <property type="evidence" value="ECO:0007669"/>
    <property type="project" value="UniProtKB-SubCell"/>
</dbReference>
<keyword evidence="3 5" id="KW-1133">Transmembrane helix</keyword>
<feature type="transmembrane region" description="Helical" evidence="5">
    <location>
        <begin position="251"/>
        <end position="271"/>
    </location>
</feature>
<evidence type="ECO:0000256" key="1">
    <source>
        <dbReference type="ARBA" id="ARBA00004127"/>
    </source>
</evidence>
<dbReference type="OrthoDB" id="9789029at2"/>
<feature type="transmembrane region" description="Helical" evidence="5">
    <location>
        <begin position="315"/>
        <end position="341"/>
    </location>
</feature>
<keyword evidence="7" id="KW-1185">Reference proteome</keyword>
<dbReference type="STRING" id="626887.J057_16215"/>
<dbReference type="InterPro" id="IPR011009">
    <property type="entry name" value="Kinase-like_dom_sf"/>
</dbReference>
<evidence type="ECO:0000313" key="7">
    <source>
        <dbReference type="Proteomes" id="UP000013165"/>
    </source>
</evidence>
<dbReference type="Proteomes" id="UP000013165">
    <property type="component" value="Unassembled WGS sequence"/>
</dbReference>
<evidence type="ECO:0000313" key="6">
    <source>
        <dbReference type="EMBL" id="ENO12959.1"/>
    </source>
</evidence>
<comment type="caution">
    <text evidence="6">The sequence shown here is derived from an EMBL/GenBank/DDBJ whole genome shotgun (WGS) entry which is preliminary data.</text>
</comment>
<accession>N6VYL1</accession>
<organism evidence="6 7">
    <name type="scientific">Marinobacter nanhaiticus D15-8W</name>
    <dbReference type="NCBI Taxonomy" id="626887"/>
    <lineage>
        <taxon>Bacteria</taxon>
        <taxon>Pseudomonadati</taxon>
        <taxon>Pseudomonadota</taxon>
        <taxon>Gammaproteobacteria</taxon>
        <taxon>Pseudomonadales</taxon>
        <taxon>Marinobacteraceae</taxon>
        <taxon>Marinobacter</taxon>
    </lineage>
</organism>
<evidence type="ECO:0000256" key="2">
    <source>
        <dbReference type="ARBA" id="ARBA00022692"/>
    </source>
</evidence>
<name>N6VYL1_9GAMM</name>
<dbReference type="PATRIC" id="fig|626887.3.peg.3241"/>